<comment type="caution">
    <text evidence="8">The sequence shown here is derived from an EMBL/GenBank/DDBJ whole genome shotgun (WGS) entry which is preliminary data.</text>
</comment>
<reference evidence="9" key="1">
    <citation type="journal article" date="2019" name="Int. J. Syst. Evol. Microbiol.">
        <title>The Global Catalogue of Microorganisms (GCM) 10K type strain sequencing project: providing services to taxonomists for standard genome sequencing and annotation.</title>
        <authorList>
            <consortium name="The Broad Institute Genomics Platform"/>
            <consortium name="The Broad Institute Genome Sequencing Center for Infectious Disease"/>
            <person name="Wu L."/>
            <person name="Ma J."/>
        </authorList>
    </citation>
    <scope>NUCLEOTIDE SEQUENCE [LARGE SCALE GENOMIC DNA]</scope>
    <source>
        <strain evidence="9">KACC 11588</strain>
    </source>
</reference>
<evidence type="ECO:0000256" key="5">
    <source>
        <dbReference type="ARBA" id="ARBA00023002"/>
    </source>
</evidence>
<dbReference type="Gene3D" id="3.40.50.720">
    <property type="entry name" value="NAD(P)-binding Rossmann-like Domain"/>
    <property type="match status" value="1"/>
</dbReference>
<dbReference type="InterPro" id="IPR013149">
    <property type="entry name" value="ADH-like_C"/>
</dbReference>
<dbReference type="PANTHER" id="PTHR43350">
    <property type="entry name" value="NAD-DEPENDENT ALCOHOL DEHYDROGENASE"/>
    <property type="match status" value="1"/>
</dbReference>
<sequence length="323" mass="33766">MSGGTMRAARVTGPGRVEVVTLPLPVPGPGQVRVRLEGCGVCASNLEPWAGPDWVSFPTEPGGLGHEGWGVVDALGEGVEGLAVGSRVAVLNQHGYASHDVVAAGQAVPLPPELDGQPFPGEALGCAVNIFRRSRIEAGQVVAVIGIGFIGAAVTRLAAEAGARVVAVSRREESLALARAMGAAEAIPMHDHWAIVEEVRRLTGGRMCDVVIEAVGKEWPLNLAGDIVAEGGRLVIAGYHQDGPRTINVGGWNWRGLDIVNAHERDPAVNLRGLREAVAAAAAGRLDPGPLVTHHYPLERLGEALDATRDKPEGFVKAWVSCD</sequence>
<evidence type="ECO:0000256" key="4">
    <source>
        <dbReference type="ARBA" id="ARBA00022833"/>
    </source>
</evidence>
<dbReference type="SUPFAM" id="SSF51735">
    <property type="entry name" value="NAD(P)-binding Rossmann-fold domains"/>
    <property type="match status" value="1"/>
</dbReference>
<keyword evidence="3 6" id="KW-0479">Metal-binding</keyword>
<dbReference type="SMART" id="SM00829">
    <property type="entry name" value="PKS_ER"/>
    <property type="match status" value="1"/>
</dbReference>
<keyword evidence="5" id="KW-0560">Oxidoreductase</keyword>
<dbReference type="InterPro" id="IPR036291">
    <property type="entry name" value="NAD(P)-bd_dom_sf"/>
</dbReference>
<dbReference type="EMBL" id="JBHSNA010000002">
    <property type="protein sequence ID" value="MFC5565430.1"/>
    <property type="molecule type" value="Genomic_DNA"/>
</dbReference>
<keyword evidence="4 6" id="KW-0862">Zinc</keyword>
<evidence type="ECO:0000313" key="8">
    <source>
        <dbReference type="EMBL" id="MFC5565430.1"/>
    </source>
</evidence>
<dbReference type="InterPro" id="IPR020843">
    <property type="entry name" value="ER"/>
</dbReference>
<name>A0ABW0S961_9RHOB</name>
<accession>A0ABW0S961</accession>
<organism evidence="8 9">
    <name type="scientific">Rubellimicrobium aerolatum</name>
    <dbReference type="NCBI Taxonomy" id="490979"/>
    <lineage>
        <taxon>Bacteria</taxon>
        <taxon>Pseudomonadati</taxon>
        <taxon>Pseudomonadota</taxon>
        <taxon>Alphaproteobacteria</taxon>
        <taxon>Rhodobacterales</taxon>
        <taxon>Roseobacteraceae</taxon>
        <taxon>Rubellimicrobium</taxon>
    </lineage>
</organism>
<dbReference type="InterPro" id="IPR002328">
    <property type="entry name" value="ADH_Zn_CS"/>
</dbReference>
<dbReference type="RefSeq" id="WP_245218511.1">
    <property type="nucleotide sequence ID" value="NZ_JAGGJP010000002.1"/>
</dbReference>
<evidence type="ECO:0000256" key="2">
    <source>
        <dbReference type="ARBA" id="ARBA00008072"/>
    </source>
</evidence>
<dbReference type="PANTHER" id="PTHR43350:SF19">
    <property type="entry name" value="D-GULOSIDE 3-DEHYDROGENASE"/>
    <property type="match status" value="1"/>
</dbReference>
<keyword evidence="9" id="KW-1185">Reference proteome</keyword>
<dbReference type="SUPFAM" id="SSF50129">
    <property type="entry name" value="GroES-like"/>
    <property type="match status" value="1"/>
</dbReference>
<evidence type="ECO:0000256" key="6">
    <source>
        <dbReference type="RuleBase" id="RU361277"/>
    </source>
</evidence>
<dbReference type="Pfam" id="PF08240">
    <property type="entry name" value="ADH_N"/>
    <property type="match status" value="1"/>
</dbReference>
<comment type="cofactor">
    <cofactor evidence="1 6">
        <name>Zn(2+)</name>
        <dbReference type="ChEBI" id="CHEBI:29105"/>
    </cofactor>
</comment>
<comment type="similarity">
    <text evidence="2 6">Belongs to the zinc-containing alcohol dehydrogenase family.</text>
</comment>
<evidence type="ECO:0000256" key="1">
    <source>
        <dbReference type="ARBA" id="ARBA00001947"/>
    </source>
</evidence>
<dbReference type="InterPro" id="IPR011032">
    <property type="entry name" value="GroES-like_sf"/>
</dbReference>
<dbReference type="Proteomes" id="UP001596056">
    <property type="component" value="Unassembled WGS sequence"/>
</dbReference>
<evidence type="ECO:0000313" key="9">
    <source>
        <dbReference type="Proteomes" id="UP001596056"/>
    </source>
</evidence>
<dbReference type="InterPro" id="IPR013154">
    <property type="entry name" value="ADH-like_N"/>
</dbReference>
<feature type="domain" description="Enoyl reductase (ER)" evidence="7">
    <location>
        <begin position="15"/>
        <end position="305"/>
    </location>
</feature>
<evidence type="ECO:0000259" key="7">
    <source>
        <dbReference type="SMART" id="SM00829"/>
    </source>
</evidence>
<dbReference type="Gene3D" id="3.90.180.10">
    <property type="entry name" value="Medium-chain alcohol dehydrogenases, catalytic domain"/>
    <property type="match status" value="2"/>
</dbReference>
<dbReference type="Pfam" id="PF00107">
    <property type="entry name" value="ADH_zinc_N"/>
    <property type="match status" value="1"/>
</dbReference>
<evidence type="ECO:0000256" key="3">
    <source>
        <dbReference type="ARBA" id="ARBA00022723"/>
    </source>
</evidence>
<proteinExistence type="inferred from homology"/>
<gene>
    <name evidence="8" type="ORF">ACFPOC_03255</name>
</gene>
<dbReference type="CDD" id="cd08269">
    <property type="entry name" value="Zn_ADH9"/>
    <property type="match status" value="1"/>
</dbReference>
<protein>
    <submittedName>
        <fullName evidence="8">Zinc-binding dehydrogenase</fullName>
    </submittedName>
</protein>
<dbReference type="PROSITE" id="PS00059">
    <property type="entry name" value="ADH_ZINC"/>
    <property type="match status" value="1"/>
</dbReference>